<dbReference type="Proteomes" id="UP000641803">
    <property type="component" value="Unassembled WGS sequence"/>
</dbReference>
<gene>
    <name evidence="2" type="ORF">H9652_03020</name>
</gene>
<organism evidence="2 3">
    <name type="scientific">Oerskovia rustica</name>
    <dbReference type="NCBI Taxonomy" id="2762237"/>
    <lineage>
        <taxon>Bacteria</taxon>
        <taxon>Bacillati</taxon>
        <taxon>Actinomycetota</taxon>
        <taxon>Actinomycetes</taxon>
        <taxon>Micrococcales</taxon>
        <taxon>Cellulomonadaceae</taxon>
        <taxon>Oerskovia</taxon>
    </lineage>
</organism>
<name>A0ABR8RNQ2_9CELL</name>
<protein>
    <recommendedName>
        <fullName evidence="4">DUF1275 domain-containing protein</fullName>
    </recommendedName>
</protein>
<keyword evidence="1" id="KW-0472">Membrane</keyword>
<dbReference type="RefSeq" id="WP_191794650.1">
    <property type="nucleotide sequence ID" value="NZ_JACSQQ010000004.1"/>
</dbReference>
<feature type="transmembrane region" description="Helical" evidence="1">
    <location>
        <begin position="53"/>
        <end position="73"/>
    </location>
</feature>
<evidence type="ECO:0000313" key="3">
    <source>
        <dbReference type="Proteomes" id="UP000641803"/>
    </source>
</evidence>
<keyword evidence="1" id="KW-1133">Transmembrane helix</keyword>
<evidence type="ECO:0008006" key="4">
    <source>
        <dbReference type="Google" id="ProtNLM"/>
    </source>
</evidence>
<reference evidence="2 3" key="1">
    <citation type="submission" date="2020-08" db="EMBL/GenBank/DDBJ databases">
        <title>A Genomic Blueprint of the Chicken Gut Microbiome.</title>
        <authorList>
            <person name="Gilroy R."/>
            <person name="Ravi A."/>
            <person name="Getino M."/>
            <person name="Pursley I."/>
            <person name="Horton D.L."/>
            <person name="Alikhan N.-F."/>
            <person name="Baker D."/>
            <person name="Gharbi K."/>
            <person name="Hall N."/>
            <person name="Watson M."/>
            <person name="Adriaenssens E.M."/>
            <person name="Foster-Nyarko E."/>
            <person name="Jarju S."/>
            <person name="Secka A."/>
            <person name="Antonio M."/>
            <person name="Oren A."/>
            <person name="Chaudhuri R."/>
            <person name="La Ragione R.M."/>
            <person name="Hildebrand F."/>
            <person name="Pallen M.J."/>
        </authorList>
    </citation>
    <scope>NUCLEOTIDE SEQUENCE [LARGE SCALE GENOMIC DNA]</scope>
    <source>
        <strain evidence="2 3">Sa4CUA1</strain>
    </source>
</reference>
<feature type="transmembrane region" description="Helical" evidence="1">
    <location>
        <begin position="79"/>
        <end position="96"/>
    </location>
</feature>
<comment type="caution">
    <text evidence="2">The sequence shown here is derived from an EMBL/GenBank/DDBJ whole genome shotgun (WGS) entry which is preliminary data.</text>
</comment>
<evidence type="ECO:0000313" key="2">
    <source>
        <dbReference type="EMBL" id="MBD7949381.1"/>
    </source>
</evidence>
<accession>A0ABR8RNQ2</accession>
<keyword evidence="1" id="KW-0812">Transmembrane</keyword>
<keyword evidence="3" id="KW-1185">Reference proteome</keyword>
<proteinExistence type="predicted"/>
<dbReference type="EMBL" id="JACSQQ010000004">
    <property type="protein sequence ID" value="MBD7949381.1"/>
    <property type="molecule type" value="Genomic_DNA"/>
</dbReference>
<evidence type="ECO:0000256" key="1">
    <source>
        <dbReference type="SAM" id="Phobius"/>
    </source>
</evidence>
<feature type="transmembrane region" description="Helical" evidence="1">
    <location>
        <begin position="20"/>
        <end position="41"/>
    </location>
</feature>
<sequence>MAGATSHIVLPYSCGAVFDVALVVHITAGDTAVPAGLLAMLTREGWAWHIGAGRVFLGGTIALFGSMLAMVVIRRPATIHLAALGSIALAAALLGWHNPRGAAAVKVRTHGWAWRTSRC</sequence>